<dbReference type="PRINTS" id="PR00112">
    <property type="entry name" value="ACYLPHPHTASE"/>
</dbReference>
<keyword evidence="9" id="KW-1185">Reference proteome</keyword>
<evidence type="ECO:0000256" key="1">
    <source>
        <dbReference type="ARBA" id="ARBA00005614"/>
    </source>
</evidence>
<feature type="domain" description="Acylphosphatase-like" evidence="7">
    <location>
        <begin position="5"/>
        <end position="84"/>
    </location>
</feature>
<evidence type="ECO:0000313" key="9">
    <source>
        <dbReference type="Proteomes" id="UP001596422"/>
    </source>
</evidence>
<organism evidence="8 9">
    <name type="scientific">Marinobacterium aestuariivivens</name>
    <dbReference type="NCBI Taxonomy" id="1698799"/>
    <lineage>
        <taxon>Bacteria</taxon>
        <taxon>Pseudomonadati</taxon>
        <taxon>Pseudomonadota</taxon>
        <taxon>Gammaproteobacteria</taxon>
        <taxon>Oceanospirillales</taxon>
        <taxon>Oceanospirillaceae</taxon>
        <taxon>Marinobacterium</taxon>
    </lineage>
</organism>
<dbReference type="PROSITE" id="PS51160">
    <property type="entry name" value="ACYLPHOSPHATASE_3"/>
    <property type="match status" value="1"/>
</dbReference>
<evidence type="ECO:0000256" key="3">
    <source>
        <dbReference type="ARBA" id="ARBA00022801"/>
    </source>
</evidence>
<dbReference type="SUPFAM" id="SSF54975">
    <property type="entry name" value="Acylphosphatase/BLUF domain-like"/>
    <property type="match status" value="1"/>
</dbReference>
<evidence type="ECO:0000313" key="8">
    <source>
        <dbReference type="EMBL" id="MFC6673613.1"/>
    </source>
</evidence>
<reference evidence="9" key="1">
    <citation type="journal article" date="2019" name="Int. J. Syst. Evol. Microbiol.">
        <title>The Global Catalogue of Microorganisms (GCM) 10K type strain sequencing project: providing services to taxonomists for standard genome sequencing and annotation.</title>
        <authorList>
            <consortium name="The Broad Institute Genomics Platform"/>
            <consortium name="The Broad Institute Genome Sequencing Center for Infectious Disease"/>
            <person name="Wu L."/>
            <person name="Ma J."/>
        </authorList>
    </citation>
    <scope>NUCLEOTIDE SEQUENCE [LARGE SCALE GENOMIC DNA]</scope>
    <source>
        <strain evidence="9">NBRC 111756</strain>
    </source>
</reference>
<keyword evidence="3 5" id="KW-0378">Hydrolase</keyword>
<dbReference type="Proteomes" id="UP001596422">
    <property type="component" value="Unassembled WGS sequence"/>
</dbReference>
<sequence length="84" mass="9483">MTTIAVEVRLSGRVQGVSFRHYTRQQALLEGLQGWVCNCSDGTVAAWIQGEAEAVARMQRWLEEGRRRPRSAICVPNPGRRTRT</sequence>
<evidence type="ECO:0000256" key="6">
    <source>
        <dbReference type="RuleBase" id="RU004168"/>
    </source>
</evidence>
<accession>A0ABW2A821</accession>
<dbReference type="Gene3D" id="3.30.70.100">
    <property type="match status" value="1"/>
</dbReference>
<evidence type="ECO:0000256" key="4">
    <source>
        <dbReference type="ARBA" id="ARBA00047645"/>
    </source>
</evidence>
<evidence type="ECO:0000259" key="7">
    <source>
        <dbReference type="PROSITE" id="PS51160"/>
    </source>
</evidence>
<comment type="catalytic activity">
    <reaction evidence="4 5">
        <text>an acyl phosphate + H2O = a carboxylate + phosphate + H(+)</text>
        <dbReference type="Rhea" id="RHEA:14965"/>
        <dbReference type="ChEBI" id="CHEBI:15377"/>
        <dbReference type="ChEBI" id="CHEBI:15378"/>
        <dbReference type="ChEBI" id="CHEBI:29067"/>
        <dbReference type="ChEBI" id="CHEBI:43474"/>
        <dbReference type="ChEBI" id="CHEBI:59918"/>
        <dbReference type="EC" id="3.6.1.7"/>
    </reaction>
</comment>
<feature type="active site" evidence="5">
    <location>
        <position position="38"/>
    </location>
</feature>
<dbReference type="RefSeq" id="WP_379912130.1">
    <property type="nucleotide sequence ID" value="NZ_JBHSWE010000001.1"/>
</dbReference>
<protein>
    <recommendedName>
        <fullName evidence="2 5">acylphosphatase</fullName>
        <ecNumber evidence="2 5">3.6.1.7</ecNumber>
    </recommendedName>
</protein>
<comment type="similarity">
    <text evidence="1 6">Belongs to the acylphosphatase family.</text>
</comment>
<comment type="caution">
    <text evidence="8">The sequence shown here is derived from an EMBL/GenBank/DDBJ whole genome shotgun (WGS) entry which is preliminary data.</text>
</comment>
<dbReference type="PROSITE" id="PS00150">
    <property type="entry name" value="ACYLPHOSPHATASE_1"/>
    <property type="match status" value="1"/>
</dbReference>
<dbReference type="InterPro" id="IPR001792">
    <property type="entry name" value="Acylphosphatase-like_dom"/>
</dbReference>
<dbReference type="Pfam" id="PF00708">
    <property type="entry name" value="Acylphosphatase"/>
    <property type="match status" value="1"/>
</dbReference>
<dbReference type="PANTHER" id="PTHR10029">
    <property type="entry name" value="ACYLPHOSPHATASE"/>
    <property type="match status" value="1"/>
</dbReference>
<dbReference type="InterPro" id="IPR020456">
    <property type="entry name" value="Acylphosphatase"/>
</dbReference>
<proteinExistence type="inferred from homology"/>
<name>A0ABW2A821_9GAMM</name>
<evidence type="ECO:0000256" key="2">
    <source>
        <dbReference type="ARBA" id="ARBA00012150"/>
    </source>
</evidence>
<dbReference type="EC" id="3.6.1.7" evidence="2 5"/>
<dbReference type="EMBL" id="JBHSWE010000001">
    <property type="protein sequence ID" value="MFC6673613.1"/>
    <property type="molecule type" value="Genomic_DNA"/>
</dbReference>
<feature type="active site" evidence="5">
    <location>
        <position position="20"/>
    </location>
</feature>
<dbReference type="InterPro" id="IPR036046">
    <property type="entry name" value="Acylphosphatase-like_dom_sf"/>
</dbReference>
<dbReference type="PANTHER" id="PTHR10029:SF3">
    <property type="entry name" value="ACYLPHOSPHATASE-RELATED"/>
    <property type="match status" value="1"/>
</dbReference>
<gene>
    <name evidence="8" type="ORF">ACFQDL_28610</name>
</gene>
<dbReference type="InterPro" id="IPR017968">
    <property type="entry name" value="Acylphosphatase_CS"/>
</dbReference>
<evidence type="ECO:0000256" key="5">
    <source>
        <dbReference type="PROSITE-ProRule" id="PRU00520"/>
    </source>
</evidence>